<dbReference type="InterPro" id="IPR011060">
    <property type="entry name" value="RibuloseP-bd_barrel"/>
</dbReference>
<dbReference type="PANTHER" id="PTHR42894:SF1">
    <property type="entry name" value="N-(5'-PHOSPHORIBOSYL)ANTHRANILATE ISOMERASE"/>
    <property type="match status" value="1"/>
</dbReference>
<dbReference type="Pfam" id="PF00697">
    <property type="entry name" value="PRAI"/>
    <property type="match status" value="1"/>
</dbReference>
<evidence type="ECO:0000256" key="3">
    <source>
        <dbReference type="ARBA" id="ARBA00012572"/>
    </source>
</evidence>
<proteinExistence type="inferred from homology"/>
<keyword evidence="7 9" id="KW-0057">Aromatic amino acid biosynthesis</keyword>
<evidence type="ECO:0000259" key="10">
    <source>
        <dbReference type="Pfam" id="PF00697"/>
    </source>
</evidence>
<dbReference type="InterPro" id="IPR001240">
    <property type="entry name" value="PRAI_dom"/>
</dbReference>
<gene>
    <name evidence="9" type="primary">trpF</name>
    <name evidence="11" type="ORF">JQC72_09000</name>
</gene>
<name>A0ABS2WJE6_9BACL</name>
<keyword evidence="5 9" id="KW-0028">Amino-acid biosynthesis</keyword>
<protein>
    <recommendedName>
        <fullName evidence="4 9">N-(5'-phosphoribosyl)anthranilate isomerase</fullName>
        <shortName evidence="9">PRAI</shortName>
        <ecNumber evidence="3 9">5.3.1.24</ecNumber>
    </recommendedName>
</protein>
<organism evidence="11 12">
    <name type="scientific">Polycladomyces zharkentensis</name>
    <dbReference type="NCBI Taxonomy" id="2807616"/>
    <lineage>
        <taxon>Bacteria</taxon>
        <taxon>Bacillati</taxon>
        <taxon>Bacillota</taxon>
        <taxon>Bacilli</taxon>
        <taxon>Bacillales</taxon>
        <taxon>Thermoactinomycetaceae</taxon>
        <taxon>Polycladomyces</taxon>
    </lineage>
</organism>
<comment type="catalytic activity">
    <reaction evidence="1 9">
        <text>N-(5-phospho-beta-D-ribosyl)anthranilate = 1-(2-carboxyphenylamino)-1-deoxy-D-ribulose 5-phosphate</text>
        <dbReference type="Rhea" id="RHEA:21540"/>
        <dbReference type="ChEBI" id="CHEBI:18277"/>
        <dbReference type="ChEBI" id="CHEBI:58613"/>
        <dbReference type="EC" id="5.3.1.24"/>
    </reaction>
</comment>
<dbReference type="GO" id="GO:0016853">
    <property type="term" value="F:isomerase activity"/>
    <property type="evidence" value="ECO:0007669"/>
    <property type="project" value="UniProtKB-KW"/>
</dbReference>
<comment type="pathway">
    <text evidence="2 9">Amino-acid biosynthesis; L-tryptophan biosynthesis; L-tryptophan from chorismate: step 3/5.</text>
</comment>
<dbReference type="HAMAP" id="MF_00135">
    <property type="entry name" value="PRAI"/>
    <property type="match status" value="1"/>
</dbReference>
<comment type="caution">
    <text evidence="11">The sequence shown here is derived from an EMBL/GenBank/DDBJ whole genome shotgun (WGS) entry which is preliminary data.</text>
</comment>
<comment type="similarity">
    <text evidence="9">Belongs to the TrpF family.</text>
</comment>
<sequence length="220" mass="23776">MRTAVKICGLQTEADAETLHGLDVDAAGVILVPGRKRTVPESRLPRLLAALPPSVKAVAVLQNASFPEAERWLKRYSFSAVQLHGDESPAYCRRIKEACGVDVIKAFSVVPDGPLPDPDAYAQWIDTALFDSAGGGSGRPFSWERIPEIRSMWRETPCDVWVAGGLTPDNVGQLVTAYRPDGVDVSSGVETNGRKDPEKIQAFVERVRAGENPTPIGNPS</sequence>
<evidence type="ECO:0000256" key="4">
    <source>
        <dbReference type="ARBA" id="ARBA00022272"/>
    </source>
</evidence>
<accession>A0ABS2WJE6</accession>
<dbReference type="RefSeq" id="WP_205494925.1">
    <property type="nucleotide sequence ID" value="NZ_JAFHAP010000008.1"/>
</dbReference>
<dbReference type="EC" id="5.3.1.24" evidence="3 9"/>
<dbReference type="Proteomes" id="UP001177120">
    <property type="component" value="Unassembled WGS sequence"/>
</dbReference>
<dbReference type="InterPro" id="IPR044643">
    <property type="entry name" value="TrpF_fam"/>
</dbReference>
<evidence type="ECO:0000256" key="6">
    <source>
        <dbReference type="ARBA" id="ARBA00022822"/>
    </source>
</evidence>
<evidence type="ECO:0000256" key="7">
    <source>
        <dbReference type="ARBA" id="ARBA00023141"/>
    </source>
</evidence>
<dbReference type="SUPFAM" id="SSF51366">
    <property type="entry name" value="Ribulose-phoshate binding barrel"/>
    <property type="match status" value="1"/>
</dbReference>
<evidence type="ECO:0000313" key="11">
    <source>
        <dbReference type="EMBL" id="MBN2909664.1"/>
    </source>
</evidence>
<evidence type="ECO:0000313" key="12">
    <source>
        <dbReference type="Proteomes" id="UP001177120"/>
    </source>
</evidence>
<keyword evidence="12" id="KW-1185">Reference proteome</keyword>
<evidence type="ECO:0000256" key="5">
    <source>
        <dbReference type="ARBA" id="ARBA00022605"/>
    </source>
</evidence>
<dbReference type="PANTHER" id="PTHR42894">
    <property type="entry name" value="N-(5'-PHOSPHORIBOSYL)ANTHRANILATE ISOMERASE"/>
    <property type="match status" value="1"/>
</dbReference>
<keyword evidence="8 9" id="KW-0413">Isomerase</keyword>
<feature type="domain" description="N-(5'phosphoribosyl) anthranilate isomerase (PRAI)" evidence="10">
    <location>
        <begin position="5"/>
        <end position="205"/>
    </location>
</feature>
<keyword evidence="6 9" id="KW-0822">Tryptophan biosynthesis</keyword>
<dbReference type="Gene3D" id="3.20.20.70">
    <property type="entry name" value="Aldolase class I"/>
    <property type="match status" value="1"/>
</dbReference>
<evidence type="ECO:0000256" key="2">
    <source>
        <dbReference type="ARBA" id="ARBA00004664"/>
    </source>
</evidence>
<dbReference type="EMBL" id="JAFHAP010000008">
    <property type="protein sequence ID" value="MBN2909664.1"/>
    <property type="molecule type" value="Genomic_DNA"/>
</dbReference>
<evidence type="ECO:0000256" key="8">
    <source>
        <dbReference type="ARBA" id="ARBA00023235"/>
    </source>
</evidence>
<evidence type="ECO:0000256" key="9">
    <source>
        <dbReference type="HAMAP-Rule" id="MF_00135"/>
    </source>
</evidence>
<dbReference type="InterPro" id="IPR013785">
    <property type="entry name" value="Aldolase_TIM"/>
</dbReference>
<evidence type="ECO:0000256" key="1">
    <source>
        <dbReference type="ARBA" id="ARBA00001164"/>
    </source>
</evidence>
<dbReference type="CDD" id="cd00405">
    <property type="entry name" value="PRAI"/>
    <property type="match status" value="1"/>
</dbReference>
<reference evidence="11" key="1">
    <citation type="journal article" date="2024" name="Int. J. Syst. Evol. Microbiol.">
        <title>Polycladomyces zharkentensis sp. nov., a novel thermophilic cellulose- and starch-degrading member of the Bacillota from a geothermal aquifer in Kazakhstan.</title>
        <authorList>
            <person name="Mashzhan A."/>
            <person name="Kistaubayeva A."/>
            <person name="Javier-Lopez R."/>
            <person name="Bissenova U."/>
            <person name="Bissenbay A."/>
            <person name="Birkeland N.K."/>
        </authorList>
    </citation>
    <scope>NUCLEOTIDE SEQUENCE</scope>
    <source>
        <strain evidence="11">ZKZ2T</strain>
    </source>
</reference>